<feature type="region of interest" description="Disordered" evidence="2">
    <location>
        <begin position="711"/>
        <end position="735"/>
    </location>
</feature>
<feature type="compositionally biased region" description="Low complexity" evidence="2">
    <location>
        <begin position="625"/>
        <end position="645"/>
    </location>
</feature>
<reference evidence="3" key="1">
    <citation type="submission" date="2007-03" db="EMBL/GenBank/DDBJ databases">
        <title>Annotation of Culex pipiens quinquefasciatus.</title>
        <authorList>
            <consortium name="The Broad Institute Genome Sequencing Platform"/>
            <person name="Atkinson P.W."/>
            <person name="Hemingway J."/>
            <person name="Christensen B.M."/>
            <person name="Higgs S."/>
            <person name="Kodira C."/>
            <person name="Hannick L."/>
            <person name="Megy K."/>
            <person name="O'Leary S."/>
            <person name="Pearson M."/>
            <person name="Haas B.J."/>
            <person name="Mauceli E."/>
            <person name="Wortman J.R."/>
            <person name="Lee N.H."/>
            <person name="Guigo R."/>
            <person name="Stanke M."/>
            <person name="Alvarado L."/>
            <person name="Amedeo P."/>
            <person name="Antoine C.H."/>
            <person name="Arensburger P."/>
            <person name="Bidwell S.L."/>
            <person name="Crawford M."/>
            <person name="Camaro F."/>
            <person name="Devon K."/>
            <person name="Engels R."/>
            <person name="Hammond M."/>
            <person name="Howarth C."/>
            <person name="Koehrsen M."/>
            <person name="Lawson D."/>
            <person name="Montgomery P."/>
            <person name="Nene V."/>
            <person name="Nusbaum C."/>
            <person name="Puiu D."/>
            <person name="Romero-Severson J."/>
            <person name="Severson D.W."/>
            <person name="Shumway M."/>
            <person name="Sisk P."/>
            <person name="Stolte C."/>
            <person name="Zeng Q."/>
            <person name="Eisenstadt E."/>
            <person name="Fraser-Liggett C."/>
            <person name="Strausberg R."/>
            <person name="Galagan J."/>
            <person name="Birren B."/>
            <person name="Collins F.H."/>
        </authorList>
    </citation>
    <scope>NUCLEOTIDE SEQUENCE [LARGE SCALE GENOMIC DNA]</scope>
    <source>
        <strain evidence="3">JHB</strain>
    </source>
</reference>
<feature type="compositionally biased region" description="Low complexity" evidence="2">
    <location>
        <begin position="536"/>
        <end position="554"/>
    </location>
</feature>
<dbReference type="GO" id="GO:0003682">
    <property type="term" value="F:chromatin binding"/>
    <property type="evidence" value="ECO:0007669"/>
    <property type="project" value="TreeGrafter"/>
</dbReference>
<feature type="compositionally biased region" description="Low complexity" evidence="2">
    <location>
        <begin position="716"/>
        <end position="735"/>
    </location>
</feature>
<dbReference type="HOGENOM" id="CLU_345219_0_0_1"/>
<dbReference type="GO" id="GO:0009887">
    <property type="term" value="P:animal organ morphogenesis"/>
    <property type="evidence" value="ECO:0007669"/>
    <property type="project" value="TreeGrafter"/>
</dbReference>
<dbReference type="EnsemblMetazoa" id="CPIJ014141-RA">
    <property type="protein sequence ID" value="CPIJ014141-PA"/>
    <property type="gene ID" value="CPIJ014141"/>
</dbReference>
<dbReference type="EMBL" id="DS232349">
    <property type="protein sequence ID" value="EDS40454.1"/>
    <property type="molecule type" value="Genomic_DNA"/>
</dbReference>
<gene>
    <name evidence="4" type="primary">6047564</name>
    <name evidence="3" type="ORF">CpipJ_CPIJ014141</name>
</gene>
<evidence type="ECO:0000313" key="3">
    <source>
        <dbReference type="EMBL" id="EDS40454.1"/>
    </source>
</evidence>
<keyword evidence="1" id="KW-0175">Coiled coil</keyword>
<name>B0X4N7_CULQU</name>
<feature type="compositionally biased region" description="Polar residues" evidence="2">
    <location>
        <begin position="614"/>
        <end position="624"/>
    </location>
</feature>
<dbReference type="STRING" id="7176.B0X4N7"/>
<dbReference type="PANTHER" id="PTHR13578">
    <property type="entry name" value="ADDITIONAL SEX COMBS LIKE PROTEIN ASXL"/>
    <property type="match status" value="1"/>
</dbReference>
<accession>B0X4N7</accession>
<feature type="compositionally biased region" description="Acidic residues" evidence="2">
    <location>
        <begin position="12"/>
        <end position="24"/>
    </location>
</feature>
<evidence type="ECO:0000256" key="1">
    <source>
        <dbReference type="SAM" id="Coils"/>
    </source>
</evidence>
<dbReference type="VEuPathDB" id="VectorBase:CPIJ014141"/>
<dbReference type="Proteomes" id="UP000002320">
    <property type="component" value="Unassembled WGS sequence"/>
</dbReference>
<dbReference type="GO" id="GO:0045944">
    <property type="term" value="P:positive regulation of transcription by RNA polymerase II"/>
    <property type="evidence" value="ECO:0007669"/>
    <property type="project" value="TreeGrafter"/>
</dbReference>
<sequence>MAMLTENATGPGEEEDDDDDETEVGVDLGIAGVAEAGPSPHEEDNLIILHELDLKGVGEDDEDEDEEEEEEEDDEEDDEDQPMVEEQEQVVGQPQQVEEAVADGPVMCSASDLDGFDGIQAIKMETDSIFDSGDWPFKMKLDPKMMMVDQLDSSSIILTPATTTTSVSSAMAMPSGAGQQLQAKDVRAIIKPESTVTGMVHGRPATGQLITRIKIEGDDGQKVHVVTSGSDNLTRVIESVAGNYGSTAAAANHTQQLLQQHQHQQLLQQVPQHIKLEMDGGGQSQQQQPKFIITRQIGNKIPITVTSGPSGQILQHQGGGGAGGAGGTVTATLQKPIQLQKIIMSSSSLQPQRPRLPLQRAQLQVQPQQTQSQQRFQQKFVTNQLIRGQNAAIINSVQQLQQVQQQQQQQQQQAAQAQAQAQAQALANQQAQQAAATVGANVVIGPTPRKTRVEITGSGTVPAIAATAAASGSIPGSSAPVGPGGSRRGGRTSSTRLPPGAVNLERSYQICQAVIQNSPNRHQLRAQLKPPQAFLASSNSNSSNSSNSNGSSSSGAGGGGAGSGKDEPTSFGGAIVGNKVGPRLVNPKRIISTVGRQPSSIVVRHVYTTAGQSNPGTISIISTSQQQQQQQQQQFQPQQTQQPQPVVQQRIMTAAEAAAELQHAQIISVSGTGTNATGTIAVSTAGPVGANFGGKYVLVQRTHIGDIVTPRAASAPPTQNQQQQQSQQPQQQQQVQIIHHPPQQLNQQIVGPNPGIQAVTRRGPTTHVISYGDIGIDTTTVAGGAGAATTTAAHILDSSTASHANVCESLLRAPRSLWS</sequence>
<dbReference type="KEGG" id="cqu:CpipJ_CPIJ014141"/>
<evidence type="ECO:0000256" key="2">
    <source>
        <dbReference type="SAM" id="MobiDB-lite"/>
    </source>
</evidence>
<dbReference type="VEuPathDB" id="VectorBase:CQUJHB007827"/>
<keyword evidence="5" id="KW-1185">Reference proteome</keyword>
<evidence type="ECO:0000313" key="5">
    <source>
        <dbReference type="Proteomes" id="UP000002320"/>
    </source>
</evidence>
<dbReference type="OrthoDB" id="9348951at2759"/>
<feature type="compositionally biased region" description="Low complexity" evidence="2">
    <location>
        <begin position="471"/>
        <end position="481"/>
    </location>
</feature>
<dbReference type="InterPro" id="IPR024811">
    <property type="entry name" value="ASX/ASX-like"/>
</dbReference>
<dbReference type="OMA" id="IRGQNAF"/>
<dbReference type="eggNOG" id="ENOG502RTJD">
    <property type="taxonomic scope" value="Eukaryota"/>
</dbReference>
<evidence type="ECO:0000313" key="4">
    <source>
        <dbReference type="EnsemblMetazoa" id="CPIJ014141-PA"/>
    </source>
</evidence>
<feature type="compositionally biased region" description="Basic and acidic residues" evidence="2">
    <location>
        <begin position="40"/>
        <end position="58"/>
    </location>
</feature>
<dbReference type="AlphaFoldDB" id="B0X4N7"/>
<feature type="region of interest" description="Disordered" evidence="2">
    <location>
        <begin position="614"/>
        <end position="645"/>
    </location>
</feature>
<feature type="coiled-coil region" evidence="1">
    <location>
        <begin position="393"/>
        <end position="434"/>
    </location>
</feature>
<dbReference type="PANTHER" id="PTHR13578:SF20">
    <property type="entry name" value="POLYCOMB PROTEIN ASX"/>
    <property type="match status" value="1"/>
</dbReference>
<reference evidence="4" key="2">
    <citation type="submission" date="2020-05" db="UniProtKB">
        <authorList>
            <consortium name="EnsemblMetazoa"/>
        </authorList>
    </citation>
    <scope>IDENTIFICATION</scope>
    <source>
        <strain evidence="4">JHB</strain>
    </source>
</reference>
<feature type="compositionally biased region" description="Acidic residues" evidence="2">
    <location>
        <begin position="59"/>
        <end position="88"/>
    </location>
</feature>
<feature type="region of interest" description="Disordered" evidence="2">
    <location>
        <begin position="1"/>
        <end position="95"/>
    </location>
</feature>
<protein>
    <submittedName>
        <fullName evidence="3 4">Uncharacterized protein</fullName>
    </submittedName>
</protein>
<feature type="region of interest" description="Disordered" evidence="2">
    <location>
        <begin position="471"/>
        <end position="501"/>
    </location>
</feature>
<dbReference type="GO" id="GO:0035517">
    <property type="term" value="C:PR-DUB complex"/>
    <property type="evidence" value="ECO:0007669"/>
    <property type="project" value="TreeGrafter"/>
</dbReference>
<dbReference type="InParanoid" id="B0X4N7"/>
<feature type="region of interest" description="Disordered" evidence="2">
    <location>
        <begin position="534"/>
        <end position="579"/>
    </location>
</feature>
<organism>
    <name type="scientific">Culex quinquefasciatus</name>
    <name type="common">Southern house mosquito</name>
    <name type="synonym">Culex pungens</name>
    <dbReference type="NCBI Taxonomy" id="7176"/>
    <lineage>
        <taxon>Eukaryota</taxon>
        <taxon>Metazoa</taxon>
        <taxon>Ecdysozoa</taxon>
        <taxon>Arthropoda</taxon>
        <taxon>Hexapoda</taxon>
        <taxon>Insecta</taxon>
        <taxon>Pterygota</taxon>
        <taxon>Neoptera</taxon>
        <taxon>Endopterygota</taxon>
        <taxon>Diptera</taxon>
        <taxon>Nematocera</taxon>
        <taxon>Culicoidea</taxon>
        <taxon>Culicidae</taxon>
        <taxon>Culicinae</taxon>
        <taxon>Culicini</taxon>
        <taxon>Culex</taxon>
        <taxon>Culex</taxon>
    </lineage>
</organism>
<proteinExistence type="predicted"/>